<gene>
    <name evidence="4" type="ORF">EDM52_11365</name>
</gene>
<evidence type="ECO:0000256" key="1">
    <source>
        <dbReference type="ARBA" id="ARBA00005278"/>
    </source>
</evidence>
<evidence type="ECO:0000256" key="3">
    <source>
        <dbReference type="SAM" id="Phobius"/>
    </source>
</evidence>
<protein>
    <submittedName>
        <fullName evidence="4">Spore germination protein</fullName>
    </submittedName>
</protein>
<feature type="transmembrane region" description="Helical" evidence="3">
    <location>
        <begin position="397"/>
        <end position="421"/>
    </location>
</feature>
<dbReference type="GO" id="GO:0016020">
    <property type="term" value="C:membrane"/>
    <property type="evidence" value="ECO:0007669"/>
    <property type="project" value="InterPro"/>
</dbReference>
<evidence type="ECO:0000313" key="4">
    <source>
        <dbReference type="EMBL" id="RNB74235.1"/>
    </source>
</evidence>
<dbReference type="Proteomes" id="UP000282028">
    <property type="component" value="Unassembled WGS sequence"/>
</dbReference>
<dbReference type="EMBL" id="RHHR01000015">
    <property type="protein sequence ID" value="RNB74235.1"/>
    <property type="molecule type" value="Genomic_DNA"/>
</dbReference>
<dbReference type="RefSeq" id="WP_122909095.1">
    <property type="nucleotide sequence ID" value="NZ_CBCSBE010000003.1"/>
</dbReference>
<dbReference type="OrthoDB" id="1726708at2"/>
<keyword evidence="3" id="KW-1133">Transmembrane helix</keyword>
<dbReference type="Pfam" id="PF03323">
    <property type="entry name" value="GerA"/>
    <property type="match status" value="1"/>
</dbReference>
<dbReference type="AlphaFoldDB" id="A0A3M8CHD9"/>
<dbReference type="PIRSF" id="PIRSF005690">
    <property type="entry name" value="GerBA"/>
    <property type="match status" value="1"/>
</dbReference>
<name>A0A3M8CHD9_9BACL</name>
<evidence type="ECO:0000256" key="2">
    <source>
        <dbReference type="ARBA" id="ARBA00023136"/>
    </source>
</evidence>
<dbReference type="PANTHER" id="PTHR22550">
    <property type="entry name" value="SPORE GERMINATION PROTEIN"/>
    <property type="match status" value="1"/>
</dbReference>
<dbReference type="InterPro" id="IPR004995">
    <property type="entry name" value="Spore_Ger"/>
</dbReference>
<organism evidence="4 5">
    <name type="scientific">Brevibacillus invocatus</name>
    <dbReference type="NCBI Taxonomy" id="173959"/>
    <lineage>
        <taxon>Bacteria</taxon>
        <taxon>Bacillati</taxon>
        <taxon>Bacillota</taxon>
        <taxon>Bacilli</taxon>
        <taxon>Bacillales</taxon>
        <taxon>Paenibacillaceae</taxon>
        <taxon>Brevibacillus</taxon>
    </lineage>
</organism>
<proteinExistence type="inferred from homology"/>
<keyword evidence="3" id="KW-0812">Transmembrane</keyword>
<feature type="transmembrane region" description="Helical" evidence="3">
    <location>
        <begin position="351"/>
        <end position="377"/>
    </location>
</feature>
<dbReference type="PANTHER" id="PTHR22550:SF5">
    <property type="entry name" value="LEUCINE ZIPPER PROTEIN 4"/>
    <property type="match status" value="1"/>
</dbReference>
<keyword evidence="2 3" id="KW-0472">Membrane</keyword>
<feature type="transmembrane region" description="Helical" evidence="3">
    <location>
        <begin position="270"/>
        <end position="292"/>
    </location>
</feature>
<evidence type="ECO:0000313" key="5">
    <source>
        <dbReference type="Proteomes" id="UP000282028"/>
    </source>
</evidence>
<accession>A0A3M8CHD9</accession>
<comment type="caution">
    <text evidence="4">The sequence shown here is derived from an EMBL/GenBank/DDBJ whole genome shotgun (WGS) entry which is preliminary data.</text>
</comment>
<dbReference type="GO" id="GO:0009847">
    <property type="term" value="P:spore germination"/>
    <property type="evidence" value="ECO:0007669"/>
    <property type="project" value="InterPro"/>
</dbReference>
<keyword evidence="5" id="KW-1185">Reference proteome</keyword>
<reference evidence="4 5" key="1">
    <citation type="submission" date="2018-10" db="EMBL/GenBank/DDBJ databases">
        <title>Phylogenomics of Brevibacillus.</title>
        <authorList>
            <person name="Dunlap C."/>
        </authorList>
    </citation>
    <scope>NUCLEOTIDE SEQUENCE [LARGE SCALE GENOMIC DNA]</scope>
    <source>
        <strain evidence="4 5">JCM 12215</strain>
    </source>
</reference>
<sequence>MRQTFQQWVSRTGDLKVEHIDGEKGRLRLYYLVSMAEQKVIYQHLIPNLQQLDFETVTMPDIERKIGLTVDHRLTNQDQVIEHLLLGNIYIHLDGAAYGLFFPSDGTQNRQITPPKNETNILGPQNAFVESLETNLSLIRKYIKSPRLSYERMVIGETAPVEVGLLYMEGITNVDNVQTLRQRIQELKVDSVIDVSILSQYIKDNEFSMFPQLVLTERPDRTAAGLLQGQVAVLLQGSPKAMLGPVTFIQLFQATEDSYFRWSIASFLRLLRTLAIFFALLLTPFYVAILTFHYEVIPADLLISLAQSRSRVPFPPLMEAIIMEGIIELLREAGARLPTKIGQTIGIVGGIVIGQAIVQAGFTSNILIIIVALGALSSFSSPNYSLGAAIRVLRFPIILMAGLWGGLGIAIGVSFLVTHLLRITSLGRPYLQPVYPLRITDLKDSIIRAPITFFGLRPQLFRPTDDFRFDPAKARQMEDIDE</sequence>
<dbReference type="InterPro" id="IPR050768">
    <property type="entry name" value="UPF0353/GerABKA_families"/>
</dbReference>
<comment type="similarity">
    <text evidence="1">Belongs to the GerABKA family.</text>
</comment>